<dbReference type="GO" id="GO:0071108">
    <property type="term" value="P:protein K48-linked deubiquitination"/>
    <property type="evidence" value="ECO:0007669"/>
    <property type="project" value="TreeGrafter"/>
</dbReference>
<dbReference type="GO" id="GO:0004843">
    <property type="term" value="F:cysteine-type deubiquitinase activity"/>
    <property type="evidence" value="ECO:0007669"/>
    <property type="project" value="InterPro"/>
</dbReference>
<dbReference type="OrthoDB" id="10261212at2759"/>
<evidence type="ECO:0000313" key="3">
    <source>
        <dbReference type="EMBL" id="CAI5758088.1"/>
    </source>
</evidence>
<dbReference type="GO" id="GO:0005829">
    <property type="term" value="C:cytosol"/>
    <property type="evidence" value="ECO:0007669"/>
    <property type="project" value="TreeGrafter"/>
</dbReference>
<dbReference type="Pfam" id="PF04424">
    <property type="entry name" value="MINDY_DUB"/>
    <property type="match status" value="1"/>
</dbReference>
<feature type="compositionally biased region" description="Basic and acidic residues" evidence="1">
    <location>
        <begin position="345"/>
        <end position="355"/>
    </location>
</feature>
<organism evidence="3 4">
    <name type="scientific">Candida verbasci</name>
    <dbReference type="NCBI Taxonomy" id="1227364"/>
    <lineage>
        <taxon>Eukaryota</taxon>
        <taxon>Fungi</taxon>
        <taxon>Dikarya</taxon>
        <taxon>Ascomycota</taxon>
        <taxon>Saccharomycotina</taxon>
        <taxon>Pichiomycetes</taxon>
        <taxon>Debaryomycetaceae</taxon>
        <taxon>Candida/Lodderomyces clade</taxon>
        <taxon>Candida</taxon>
    </lineage>
</organism>
<dbReference type="PANTHER" id="PTHR18063">
    <property type="entry name" value="NF-E2 INDUCIBLE PROTEIN"/>
    <property type="match status" value="1"/>
</dbReference>
<keyword evidence="4" id="KW-1185">Reference proteome</keyword>
<dbReference type="PANTHER" id="PTHR18063:SF6">
    <property type="entry name" value="UBIQUITIN CARBOXYL-TERMINAL HYDROLASE"/>
    <property type="match status" value="1"/>
</dbReference>
<dbReference type="InterPro" id="IPR007518">
    <property type="entry name" value="MINDY"/>
</dbReference>
<protein>
    <recommendedName>
        <fullName evidence="2">MINDY deubiquitinase domain-containing protein</fullName>
    </recommendedName>
</protein>
<feature type="compositionally biased region" description="Low complexity" evidence="1">
    <location>
        <begin position="361"/>
        <end position="375"/>
    </location>
</feature>
<dbReference type="GO" id="GO:0071944">
    <property type="term" value="C:cell periphery"/>
    <property type="evidence" value="ECO:0007669"/>
    <property type="project" value="TreeGrafter"/>
</dbReference>
<evidence type="ECO:0000256" key="1">
    <source>
        <dbReference type="SAM" id="MobiDB-lite"/>
    </source>
</evidence>
<reference evidence="3" key="1">
    <citation type="submission" date="2022-12" db="EMBL/GenBank/DDBJ databases">
        <authorList>
            <person name="Brejova B."/>
        </authorList>
    </citation>
    <scope>NUCLEOTIDE SEQUENCE</scope>
</reference>
<dbReference type="GO" id="GO:0016807">
    <property type="term" value="F:cysteine-type carboxypeptidase activity"/>
    <property type="evidence" value="ECO:0007669"/>
    <property type="project" value="TreeGrafter"/>
</dbReference>
<feature type="domain" description="MINDY deubiquitinase" evidence="2">
    <location>
        <begin position="29"/>
        <end position="316"/>
    </location>
</feature>
<comment type="caution">
    <text evidence="3">The sequence shown here is derived from an EMBL/GenBank/DDBJ whole genome shotgun (WGS) entry which is preliminary data.</text>
</comment>
<feature type="compositionally biased region" description="Basic and acidic residues" evidence="1">
    <location>
        <begin position="376"/>
        <end position="385"/>
    </location>
</feature>
<dbReference type="Proteomes" id="UP001152885">
    <property type="component" value="Unassembled WGS sequence"/>
</dbReference>
<evidence type="ECO:0000313" key="4">
    <source>
        <dbReference type="Proteomes" id="UP001152885"/>
    </source>
</evidence>
<evidence type="ECO:0000259" key="2">
    <source>
        <dbReference type="Pfam" id="PF04424"/>
    </source>
</evidence>
<feature type="region of interest" description="Disordered" evidence="1">
    <location>
        <begin position="345"/>
        <end position="390"/>
    </location>
</feature>
<gene>
    <name evidence="3" type="ORF">CANVERA_P2601</name>
</gene>
<dbReference type="InterPro" id="IPR033979">
    <property type="entry name" value="MINDY_domain"/>
</dbReference>
<proteinExistence type="predicted"/>
<sequence>MTTPDLVKFPIKLVDWTLEYLSNLGEDFQLKTPILLQEKNGPCPLISLMNTLIFKNESIIHEHFINDYVKDGLLDRKIKGISKLKDLLIVKYHSIGHIELNEVLSNLGELLLVFTENTNYQFEVDQLLEQLPKLHTGLDVNPNLINGEFEPDLGTTLFSIFDLQFRHGWVINQIDDVDNFNDIDRGNMSIQTLEVVDNYGQLVEIFNDLKTFDKIQDYLLDQDESTSFNQRLISKWLDLNKTQLTTNGLQKLNYLDKGEFIIFFRNNHFNTLFKKNNNEFYLIVTDSSFINKSSKIIWQSLNSVNGKDDLFFTGDFYPVLDIDDVTTTENQSDYLLSKQLQEEEDRKLAEKLENRNKKKSQPQSKQQQLKKPTSKPSKETIDKDNKKKKLNCCIV</sequence>
<accession>A0A9W4TYJ4</accession>
<dbReference type="EMBL" id="CANTUO010000002">
    <property type="protein sequence ID" value="CAI5758088.1"/>
    <property type="molecule type" value="Genomic_DNA"/>
</dbReference>
<dbReference type="GO" id="GO:1990380">
    <property type="term" value="F:K48-linked deubiquitinase activity"/>
    <property type="evidence" value="ECO:0007669"/>
    <property type="project" value="InterPro"/>
</dbReference>
<dbReference type="AlphaFoldDB" id="A0A9W4TYJ4"/>
<name>A0A9W4TYJ4_9ASCO</name>